<protein>
    <recommendedName>
        <fullName evidence="4">DUF4242 domain-containing protein</fullName>
    </recommendedName>
</protein>
<dbReference type="Proteomes" id="UP000466785">
    <property type="component" value="Chromosome"/>
</dbReference>
<dbReference type="RefSeq" id="WP_235682487.1">
    <property type="nucleotide sequence ID" value="NZ_AP022570.1"/>
</dbReference>
<dbReference type="EMBL" id="AP022570">
    <property type="protein sequence ID" value="BBX50487.1"/>
    <property type="molecule type" value="Genomic_DNA"/>
</dbReference>
<proteinExistence type="predicted"/>
<evidence type="ECO:0000313" key="3">
    <source>
        <dbReference type="Proteomes" id="UP000466785"/>
    </source>
</evidence>
<evidence type="ECO:0000256" key="1">
    <source>
        <dbReference type="SAM" id="MobiDB-lite"/>
    </source>
</evidence>
<accession>A0A6N4V9U9</accession>
<dbReference type="KEGG" id="mpof:MPOR_15130"/>
<sequence length="119" mass="12663">MTDGRRAESYLAEWYLPNLAEPTVDDVVARLSAAASAVTGEGTPVRLTMTLANPSDEVLYGVFDADSSEAVVLACQRAGIPHLRLSTPVVARVDRQSNGCPDAESPRDIPENLAPPSEI</sequence>
<evidence type="ECO:0000313" key="2">
    <source>
        <dbReference type="EMBL" id="BBX50487.1"/>
    </source>
</evidence>
<gene>
    <name evidence="2" type="ORF">MPOR_15130</name>
</gene>
<name>A0A6N4V9U9_9MYCO</name>
<dbReference type="AlphaFoldDB" id="A0A6N4V9U9"/>
<organism evidence="2 3">
    <name type="scientific">Mycolicibacterium poriferae</name>
    <dbReference type="NCBI Taxonomy" id="39694"/>
    <lineage>
        <taxon>Bacteria</taxon>
        <taxon>Bacillati</taxon>
        <taxon>Actinomycetota</taxon>
        <taxon>Actinomycetes</taxon>
        <taxon>Mycobacteriales</taxon>
        <taxon>Mycobacteriaceae</taxon>
        <taxon>Mycolicibacterium</taxon>
    </lineage>
</organism>
<feature type="region of interest" description="Disordered" evidence="1">
    <location>
        <begin position="94"/>
        <end position="119"/>
    </location>
</feature>
<keyword evidence="3" id="KW-1185">Reference proteome</keyword>
<evidence type="ECO:0008006" key="4">
    <source>
        <dbReference type="Google" id="ProtNLM"/>
    </source>
</evidence>
<reference evidence="2 3" key="1">
    <citation type="journal article" date="2019" name="Emerg. Microbes Infect.">
        <title>Comprehensive subspecies identification of 175 nontuberculous mycobacteria species based on 7547 genomic profiles.</title>
        <authorList>
            <person name="Matsumoto Y."/>
            <person name="Kinjo T."/>
            <person name="Motooka D."/>
            <person name="Nabeya D."/>
            <person name="Jung N."/>
            <person name="Uechi K."/>
            <person name="Horii T."/>
            <person name="Iida T."/>
            <person name="Fujita J."/>
            <person name="Nakamura S."/>
        </authorList>
    </citation>
    <scope>NUCLEOTIDE SEQUENCE [LARGE SCALE GENOMIC DNA]</scope>
    <source>
        <strain evidence="2 3">JCM 12603</strain>
    </source>
</reference>